<keyword evidence="2" id="KW-0539">Nucleus</keyword>
<feature type="region of interest" description="Disordered" evidence="4">
    <location>
        <begin position="513"/>
        <end position="577"/>
    </location>
</feature>
<protein>
    <recommendedName>
        <fullName evidence="5">Mediator complex subunit 15 KIX domain-containing protein</fullName>
    </recommendedName>
</protein>
<feature type="compositionally biased region" description="Polar residues" evidence="4">
    <location>
        <begin position="140"/>
        <end position="185"/>
    </location>
</feature>
<feature type="compositionally biased region" description="Acidic residues" evidence="4">
    <location>
        <begin position="1359"/>
        <end position="1368"/>
    </location>
</feature>
<evidence type="ECO:0000256" key="1">
    <source>
        <dbReference type="ARBA" id="ARBA00004123"/>
    </source>
</evidence>
<feature type="region of interest" description="Disordered" evidence="4">
    <location>
        <begin position="1391"/>
        <end position="1471"/>
    </location>
</feature>
<feature type="compositionally biased region" description="Polar residues" evidence="4">
    <location>
        <begin position="513"/>
        <end position="535"/>
    </location>
</feature>
<evidence type="ECO:0000313" key="7">
    <source>
        <dbReference type="Proteomes" id="UP000800092"/>
    </source>
</evidence>
<dbReference type="OrthoDB" id="3918840at2759"/>
<feature type="region of interest" description="Disordered" evidence="4">
    <location>
        <begin position="406"/>
        <end position="481"/>
    </location>
</feature>
<gene>
    <name evidence="6" type="ORF">EV356DRAFT_570834</name>
</gene>
<feature type="compositionally biased region" description="Pro residues" evidence="4">
    <location>
        <begin position="1162"/>
        <end position="1171"/>
    </location>
</feature>
<name>A0A6A6GVL0_VIRVR</name>
<evidence type="ECO:0000256" key="3">
    <source>
        <dbReference type="SAM" id="Coils"/>
    </source>
</evidence>
<feature type="compositionally biased region" description="Low complexity" evidence="4">
    <location>
        <begin position="890"/>
        <end position="904"/>
    </location>
</feature>
<keyword evidence="3" id="KW-0175">Coiled coil</keyword>
<evidence type="ECO:0000313" key="6">
    <source>
        <dbReference type="EMBL" id="KAF2229814.1"/>
    </source>
</evidence>
<proteinExistence type="predicted"/>
<feature type="region of interest" description="Disordered" evidence="4">
    <location>
        <begin position="1059"/>
        <end position="1178"/>
    </location>
</feature>
<feature type="region of interest" description="Disordered" evidence="4">
    <location>
        <begin position="122"/>
        <end position="196"/>
    </location>
</feature>
<accession>A0A6A6GVL0</accession>
<evidence type="ECO:0000259" key="5">
    <source>
        <dbReference type="Pfam" id="PF16987"/>
    </source>
</evidence>
<sequence length="1582" mass="172041">MNASGMANLPNGAQVRNEIQNHLLRQQAAPPPGWQQTTAVTERANSVFTIYSQLILLLPNEAGKCLNIAFTFESEAFRTSSSKEQYLHALAQKQEQIAQQRQNKAEKNGMALGNMAQMGMMPPNQMQNPMAGQVPAQGAQGFNPQLQRPMQATPLPQNPQNPYAQSLQTAGMSSTPQSNAQNLSHQQHHPNPGNFTPQEIQRIQQFATTKMQQMSQMSQEQRSAFMANLTNHQRQDVQRSGANALMNYWRQAGMKQLLQLKASQQQNNSNPAPAQNMMAGMGPMRGSQAGFGRPQQQMPISQGTSNNFQDGQDVNVAQILGQQADAQKSQDAGQLVVPASNNPAGAPQMTAQQSVGGQNSMQTQMFNNQPFANQQSAMRAQQHLTQTQQLQAAQAAQARTMSLQGQIGGLNGSQPPQQSPAMPNLNRPMVPPGSNTPQPRAQQGAPSGMQSSPVPMENRMSQQGQMGFPNQNGPNGMQLSRANLIPSNIQPHVRQRLMMLPEAQFQSTLRTMTQPTPQQMAARNNGSQGPNQPQFHMQPGRPQMQQNPLQPNQQGPNIGAQPQHVAPGQHPQQPQPNRALSNIQQAFLHNPAKIAEWDQRPFPPALRAKIPKLPEHCQTWGQVKHFANASPHTSFMNKSLLQAQSQQFESFCVAVQRQRQASGISSEGQMGNMVNPNAMSMPANGPAPPAPMVAPGQQQVPPQAKMAMQPQFPANVPPNVPTVTAQEIANVRQNNGQKVANLTDDQLRQIIWAGKVRTLQNKQGQGVAQGTGNAMHSQPGLAPNALQQPRAQAQLSAAQAQQVPRPQVKPQTAPKVPQQAGPAQMQQNQRGQKRPSSNDDVVEVPPPKAVKTNEAPNMQQSKSQQGSQAQQIDQHRPQAMAKAPANAGKQQNQSTSASTSTNGQPAAPANSNFEEKRKSRVALLMQEIRESITKNSTARNLRQDQLDQLDAMLQQNKSIIDQSIRNAYYYCVKTGDEVLSRQVFQPVILAKVLPESIRTGRPLASPAEFGAALTAINQSVKIMHEKLSEITQQEKAGKPLAAVQGGASEPQTQLNAANLKQHQKETTMMRQASLHKRSNSKTPSAPTSTQPPFQFGAGASSPQGVPAYGPSNELTSDKLKIPPIRKRKAQAGSAASTPGQPTPGSMTSPQVTKSPEVKRAPAPEPAKPAPPKNVFKCQENDCDYKDRGFSTQQELEKHKTDMHPVIDDPLAFALSAVAEWDGCNLDGTLQQSKAAPPAPKKNSGKDASIDKLKPTSVTSAKAATATPMARSATQPTAQASPAKTPLNQASLKAQTPSSTASFAPKTMYTQSGAPVRVGKKAQEAMADAQRESDALNERIHTMTPAEIDEASSRIARELPEEDEEDEEEQATKDEDLMYKLDLFNRQWDAEQAAAKEEAGKKTKKTKASEEATATATAAAAAAAASGPSPPEKTPELSSPSARDDSPRSQRLDGVTPPDPSKDEALQLQGALKRKLGAEDDVFYRRPSKDDDEAEIERIFKRPRYDPCAIDYENPEMPENMFPPGTEADDFYDPYGLKVRVDREDEMILDQEDDYGRYLFDEGIFASIDDPAWETLAKLEATL</sequence>
<reference evidence="6" key="1">
    <citation type="journal article" date="2020" name="Stud. Mycol.">
        <title>101 Dothideomycetes genomes: a test case for predicting lifestyles and emergence of pathogens.</title>
        <authorList>
            <person name="Haridas S."/>
            <person name="Albert R."/>
            <person name="Binder M."/>
            <person name="Bloem J."/>
            <person name="Labutti K."/>
            <person name="Salamov A."/>
            <person name="Andreopoulos B."/>
            <person name="Baker S."/>
            <person name="Barry K."/>
            <person name="Bills G."/>
            <person name="Bluhm B."/>
            <person name="Cannon C."/>
            <person name="Castanera R."/>
            <person name="Culley D."/>
            <person name="Daum C."/>
            <person name="Ezra D."/>
            <person name="Gonzalez J."/>
            <person name="Henrissat B."/>
            <person name="Kuo A."/>
            <person name="Liang C."/>
            <person name="Lipzen A."/>
            <person name="Lutzoni F."/>
            <person name="Magnuson J."/>
            <person name="Mondo S."/>
            <person name="Nolan M."/>
            <person name="Ohm R."/>
            <person name="Pangilinan J."/>
            <person name="Park H.-J."/>
            <person name="Ramirez L."/>
            <person name="Alfaro M."/>
            <person name="Sun H."/>
            <person name="Tritt A."/>
            <person name="Yoshinaga Y."/>
            <person name="Zwiers L.-H."/>
            <person name="Turgeon B."/>
            <person name="Goodwin S."/>
            <person name="Spatafora J."/>
            <person name="Crous P."/>
            <person name="Grigoriev I."/>
        </authorList>
    </citation>
    <scope>NUCLEOTIDE SEQUENCE</scope>
    <source>
        <strain evidence="6">Tuck. ex Michener</strain>
    </source>
</reference>
<feature type="compositionally biased region" description="Polar residues" evidence="4">
    <location>
        <begin position="762"/>
        <end position="776"/>
    </location>
</feature>
<feature type="compositionally biased region" description="Low complexity" evidence="4">
    <location>
        <begin position="542"/>
        <end position="557"/>
    </location>
</feature>
<feature type="compositionally biased region" description="Polar residues" evidence="4">
    <location>
        <begin position="1271"/>
        <end position="1312"/>
    </location>
</feature>
<keyword evidence="7" id="KW-1185">Reference proteome</keyword>
<feature type="region of interest" description="Disordered" evidence="4">
    <location>
        <begin position="762"/>
        <end position="916"/>
    </location>
</feature>
<feature type="region of interest" description="Disordered" evidence="4">
    <location>
        <begin position="1346"/>
        <end position="1376"/>
    </location>
</feature>
<feature type="compositionally biased region" description="Polar residues" evidence="4">
    <location>
        <begin position="339"/>
        <end position="351"/>
    </location>
</feature>
<feature type="compositionally biased region" description="Low complexity" evidence="4">
    <location>
        <begin position="859"/>
        <end position="872"/>
    </location>
</feature>
<feature type="compositionally biased region" description="Polar residues" evidence="4">
    <location>
        <begin position="1133"/>
        <end position="1153"/>
    </location>
</feature>
<dbReference type="Gene3D" id="1.10.246.20">
    <property type="entry name" value="Coactivator CBP, KIX domain"/>
    <property type="match status" value="1"/>
</dbReference>
<evidence type="ECO:0000256" key="2">
    <source>
        <dbReference type="ARBA" id="ARBA00023242"/>
    </source>
</evidence>
<dbReference type="GO" id="GO:0005634">
    <property type="term" value="C:nucleus"/>
    <property type="evidence" value="ECO:0007669"/>
    <property type="project" value="UniProtKB-SubCell"/>
</dbReference>
<feature type="compositionally biased region" description="Low complexity" evidence="4">
    <location>
        <begin position="1514"/>
        <end position="1523"/>
    </location>
</feature>
<feature type="region of interest" description="Disordered" evidence="4">
    <location>
        <begin position="1227"/>
        <end position="1318"/>
    </location>
</feature>
<feature type="compositionally biased region" description="Polar residues" evidence="4">
    <location>
        <begin position="412"/>
        <end position="421"/>
    </location>
</feature>
<evidence type="ECO:0000256" key="4">
    <source>
        <dbReference type="SAM" id="MobiDB-lite"/>
    </source>
</evidence>
<feature type="region of interest" description="Disordered" evidence="4">
    <location>
        <begin position="323"/>
        <end position="351"/>
    </location>
</feature>
<feature type="compositionally biased region" description="Low complexity" evidence="4">
    <location>
        <begin position="1254"/>
        <end position="1267"/>
    </location>
</feature>
<feature type="compositionally biased region" description="Polar residues" evidence="4">
    <location>
        <begin position="323"/>
        <end position="332"/>
    </location>
</feature>
<dbReference type="Pfam" id="PF16987">
    <property type="entry name" value="KIX_2"/>
    <property type="match status" value="1"/>
</dbReference>
<feature type="compositionally biased region" description="Polar residues" evidence="4">
    <location>
        <begin position="1080"/>
        <end position="1092"/>
    </location>
</feature>
<feature type="compositionally biased region" description="Basic and acidic residues" evidence="4">
    <location>
        <begin position="1243"/>
        <end position="1253"/>
    </location>
</feature>
<feature type="compositionally biased region" description="Low complexity" evidence="4">
    <location>
        <begin position="122"/>
        <end position="132"/>
    </location>
</feature>
<dbReference type="InterPro" id="IPR036546">
    <property type="entry name" value="MED15_KIX"/>
</dbReference>
<dbReference type="EMBL" id="ML991853">
    <property type="protein sequence ID" value="KAF2229814.1"/>
    <property type="molecule type" value="Genomic_DNA"/>
</dbReference>
<dbReference type="Proteomes" id="UP000800092">
    <property type="component" value="Unassembled WGS sequence"/>
</dbReference>
<dbReference type="GO" id="GO:0003712">
    <property type="term" value="F:transcription coregulator activity"/>
    <property type="evidence" value="ECO:0007669"/>
    <property type="project" value="InterPro"/>
</dbReference>
<feature type="compositionally biased region" description="Low complexity" evidence="4">
    <location>
        <begin position="781"/>
        <end position="829"/>
    </location>
</feature>
<feature type="compositionally biased region" description="Polar residues" evidence="4">
    <location>
        <begin position="433"/>
        <end position="481"/>
    </location>
</feature>
<organism evidence="6 7">
    <name type="scientific">Viridothelium virens</name>
    <name type="common">Speckled blister lichen</name>
    <name type="synonym">Trypethelium virens</name>
    <dbReference type="NCBI Taxonomy" id="1048519"/>
    <lineage>
        <taxon>Eukaryota</taxon>
        <taxon>Fungi</taxon>
        <taxon>Dikarya</taxon>
        <taxon>Ascomycota</taxon>
        <taxon>Pezizomycotina</taxon>
        <taxon>Dothideomycetes</taxon>
        <taxon>Dothideomycetes incertae sedis</taxon>
        <taxon>Trypetheliales</taxon>
        <taxon>Trypetheliaceae</taxon>
        <taxon>Viridothelium</taxon>
    </lineage>
</organism>
<dbReference type="GO" id="GO:0006355">
    <property type="term" value="P:regulation of DNA-templated transcription"/>
    <property type="evidence" value="ECO:0007669"/>
    <property type="project" value="InterPro"/>
</dbReference>
<feature type="compositionally biased region" description="Basic and acidic residues" evidence="4">
    <location>
        <begin position="1441"/>
        <end position="1450"/>
    </location>
</feature>
<comment type="subcellular location">
    <subcellularLocation>
        <location evidence="1">Nucleus</location>
    </subcellularLocation>
</comment>
<feature type="domain" description="Mediator complex subunit 15 KIX" evidence="5">
    <location>
        <begin position="33"/>
        <end position="107"/>
    </location>
</feature>
<feature type="compositionally biased region" description="Low complexity" evidence="4">
    <location>
        <begin position="1410"/>
        <end position="1424"/>
    </location>
</feature>
<feature type="region of interest" description="Disordered" evidence="4">
    <location>
        <begin position="1507"/>
        <end position="1528"/>
    </location>
</feature>
<feature type="coiled-coil region" evidence="3">
    <location>
        <begin position="83"/>
        <end position="110"/>
    </location>
</feature>
<dbReference type="InterPro" id="IPR036529">
    <property type="entry name" value="KIX_dom_sf"/>
</dbReference>